<dbReference type="SUPFAM" id="SSF55729">
    <property type="entry name" value="Acyl-CoA N-acyltransferases (Nat)"/>
    <property type="match status" value="1"/>
</dbReference>
<name>A0A6C0G700_9BACL</name>
<dbReference type="Proteomes" id="UP000476064">
    <property type="component" value="Chromosome"/>
</dbReference>
<reference evidence="2 3" key="1">
    <citation type="submission" date="2020-01" db="EMBL/GenBank/DDBJ databases">
        <title>Paenibacillus sp. nov., isolated from tomato rhizosphere.</title>
        <authorList>
            <person name="Weon H.-Y."/>
            <person name="Lee S.A."/>
        </authorList>
    </citation>
    <scope>NUCLEOTIDE SEQUENCE [LARGE SCALE GENOMIC DNA]</scope>
    <source>
        <strain evidence="2 3">12200R-189</strain>
    </source>
</reference>
<gene>
    <name evidence="2" type="ORF">GXP70_22080</name>
</gene>
<dbReference type="EMBL" id="CP048209">
    <property type="protein sequence ID" value="QHT62405.1"/>
    <property type="molecule type" value="Genomic_DNA"/>
</dbReference>
<evidence type="ECO:0000313" key="2">
    <source>
        <dbReference type="EMBL" id="QHT62405.1"/>
    </source>
</evidence>
<proteinExistence type="predicted"/>
<dbReference type="Pfam" id="PF13527">
    <property type="entry name" value="Acetyltransf_9"/>
    <property type="match status" value="1"/>
</dbReference>
<evidence type="ECO:0000313" key="3">
    <source>
        <dbReference type="Proteomes" id="UP000476064"/>
    </source>
</evidence>
<dbReference type="CDD" id="cd04301">
    <property type="entry name" value="NAT_SF"/>
    <property type="match status" value="1"/>
</dbReference>
<dbReference type="Gene3D" id="3.40.630.30">
    <property type="match status" value="1"/>
</dbReference>
<protein>
    <submittedName>
        <fullName evidence="2">N-acetyltransferase</fullName>
    </submittedName>
</protein>
<dbReference type="GO" id="GO:0016747">
    <property type="term" value="F:acyltransferase activity, transferring groups other than amino-acyl groups"/>
    <property type="evidence" value="ECO:0007669"/>
    <property type="project" value="InterPro"/>
</dbReference>
<keyword evidence="3" id="KW-1185">Reference proteome</keyword>
<evidence type="ECO:0000259" key="1">
    <source>
        <dbReference type="PROSITE" id="PS51186"/>
    </source>
</evidence>
<sequence>MKDFLIRSERYGDFSGIAELNAAAFDYGYGMGETVLVNQLRSRRSFDPELSVVAEIDGTIIGHALFTPQRIRIRGEMLDAVILAPAAVLPAYQKQGAGSRLIAEGLRRAKEKGFRLSVLLGHPEYYARFGYLPRMWSDAKVMLSCADIPASTALVAERRVQARDIEPLLAMWEKWWQESELALKPGASVTDWLSPGAGIRAASIDIEGRLAGYVRYDSRSPGKVLALLAEDGEAFVRICAHLKRQLTELTPGADKLALPLPPESLALKKTGLPYRAEVRTGPQNMLLALDREHPALAGYCDEAAAGTRTPGTIVWPVEFDVL</sequence>
<dbReference type="PROSITE" id="PS51186">
    <property type="entry name" value="GNAT"/>
    <property type="match status" value="1"/>
</dbReference>
<dbReference type="AlphaFoldDB" id="A0A6C0G700"/>
<organism evidence="2 3">
    <name type="scientific">Paenibacillus lycopersici</name>
    <dbReference type="NCBI Taxonomy" id="2704462"/>
    <lineage>
        <taxon>Bacteria</taxon>
        <taxon>Bacillati</taxon>
        <taxon>Bacillota</taxon>
        <taxon>Bacilli</taxon>
        <taxon>Bacillales</taxon>
        <taxon>Paenibacillaceae</taxon>
        <taxon>Paenibacillus</taxon>
    </lineage>
</organism>
<dbReference type="KEGG" id="plyc:GXP70_22080"/>
<dbReference type="InterPro" id="IPR000182">
    <property type="entry name" value="GNAT_dom"/>
</dbReference>
<accession>A0A6C0G700</accession>
<keyword evidence="2" id="KW-0808">Transferase</keyword>
<dbReference type="InterPro" id="IPR016181">
    <property type="entry name" value="Acyl_CoA_acyltransferase"/>
</dbReference>
<dbReference type="RefSeq" id="WP_162358838.1">
    <property type="nucleotide sequence ID" value="NZ_CP048209.1"/>
</dbReference>
<feature type="domain" description="N-acetyltransferase" evidence="1">
    <location>
        <begin position="4"/>
        <end position="147"/>
    </location>
</feature>